<gene>
    <name evidence="1" type="ORF">S01H1_06909</name>
</gene>
<sequence>MTDREIDFDLISMVNDSETELYNRAFMGALSHSVPFIDDVELSKLVEFRDKEGESFRVYRDAVARTIKSATNPDVKRIRQSFDDLIRPELNRIDLAVKNSRKLLWGSLKREVLFATGLVTIGLYGGLLPSNIGAIVAALGGFKFASGVADKAIRLLQEPTDIRDNKCYFLWKVRKKSQRKR</sequence>
<dbReference type="AlphaFoldDB" id="X0U6U7"/>
<proteinExistence type="predicted"/>
<evidence type="ECO:0000313" key="1">
    <source>
        <dbReference type="EMBL" id="GAF84240.1"/>
    </source>
</evidence>
<protein>
    <submittedName>
        <fullName evidence="1">Uncharacterized protein</fullName>
    </submittedName>
</protein>
<name>X0U6U7_9ZZZZ</name>
<organism evidence="1">
    <name type="scientific">marine sediment metagenome</name>
    <dbReference type="NCBI Taxonomy" id="412755"/>
    <lineage>
        <taxon>unclassified sequences</taxon>
        <taxon>metagenomes</taxon>
        <taxon>ecological metagenomes</taxon>
    </lineage>
</organism>
<dbReference type="EMBL" id="BARS01003562">
    <property type="protein sequence ID" value="GAF84240.1"/>
    <property type="molecule type" value="Genomic_DNA"/>
</dbReference>
<reference evidence="1" key="1">
    <citation type="journal article" date="2014" name="Front. Microbiol.">
        <title>High frequency of phylogenetically diverse reductive dehalogenase-homologous genes in deep subseafloor sedimentary metagenomes.</title>
        <authorList>
            <person name="Kawai M."/>
            <person name="Futagami T."/>
            <person name="Toyoda A."/>
            <person name="Takaki Y."/>
            <person name="Nishi S."/>
            <person name="Hori S."/>
            <person name="Arai W."/>
            <person name="Tsubouchi T."/>
            <person name="Morono Y."/>
            <person name="Uchiyama I."/>
            <person name="Ito T."/>
            <person name="Fujiyama A."/>
            <person name="Inagaki F."/>
            <person name="Takami H."/>
        </authorList>
    </citation>
    <scope>NUCLEOTIDE SEQUENCE</scope>
    <source>
        <strain evidence="1">Expedition CK06-06</strain>
    </source>
</reference>
<comment type="caution">
    <text evidence="1">The sequence shown here is derived from an EMBL/GenBank/DDBJ whole genome shotgun (WGS) entry which is preliminary data.</text>
</comment>
<accession>X0U6U7</accession>